<evidence type="ECO:0000256" key="1">
    <source>
        <dbReference type="ARBA" id="ARBA00004167"/>
    </source>
</evidence>
<dbReference type="Proteomes" id="UP001162164">
    <property type="component" value="Unassembled WGS sequence"/>
</dbReference>
<protein>
    <recommendedName>
        <fullName evidence="8">Glycosyltransferase family 92 protein</fullName>
        <ecNumber evidence="8">2.4.1.-</ecNumber>
    </recommendedName>
</protein>
<dbReference type="InterPro" id="IPR008166">
    <property type="entry name" value="Glyco_transf_92"/>
</dbReference>
<name>A0ABQ9JSX9_9CUCU</name>
<comment type="caution">
    <text evidence="9">The sequence shown here is derived from an EMBL/GenBank/DDBJ whole genome shotgun (WGS) entry which is preliminary data.</text>
</comment>
<keyword evidence="6" id="KW-1133">Transmembrane helix</keyword>
<evidence type="ECO:0000256" key="6">
    <source>
        <dbReference type="ARBA" id="ARBA00022989"/>
    </source>
</evidence>
<keyword evidence="5" id="KW-0812">Transmembrane</keyword>
<proteinExistence type="inferred from homology"/>
<dbReference type="PANTHER" id="PTHR21461:SF69">
    <property type="entry name" value="GLYCOSYLTRANSFERASE FAMILY 92 PROTEIN"/>
    <property type="match status" value="1"/>
</dbReference>
<comment type="similarity">
    <text evidence="2 8">Belongs to the glycosyltransferase 92 family.</text>
</comment>
<evidence type="ECO:0000256" key="2">
    <source>
        <dbReference type="ARBA" id="ARBA00007647"/>
    </source>
</evidence>
<organism evidence="9 10">
    <name type="scientific">Molorchus minor</name>
    <dbReference type="NCBI Taxonomy" id="1323400"/>
    <lineage>
        <taxon>Eukaryota</taxon>
        <taxon>Metazoa</taxon>
        <taxon>Ecdysozoa</taxon>
        <taxon>Arthropoda</taxon>
        <taxon>Hexapoda</taxon>
        <taxon>Insecta</taxon>
        <taxon>Pterygota</taxon>
        <taxon>Neoptera</taxon>
        <taxon>Endopterygota</taxon>
        <taxon>Coleoptera</taxon>
        <taxon>Polyphaga</taxon>
        <taxon>Cucujiformia</taxon>
        <taxon>Chrysomeloidea</taxon>
        <taxon>Cerambycidae</taxon>
        <taxon>Lamiinae</taxon>
        <taxon>Monochamini</taxon>
        <taxon>Molorchus</taxon>
    </lineage>
</organism>
<sequence length="332" mass="38761">MFSLTTHDQLIPRAAVISQSTASFPISKDLFYHISKVTTNPIWSENWNKNDTNIYFNPVLLSCRIPSNISSIGTFLTTKPCGKSVSTNNYFKVKERGGKNERFTICVKPLDFLEDISKRLIQWIEINRLLGADRIEIYVRKVTNSVWKALKWYSLKYPGKFLIRKFRRITQEKDSSPDVLRNIWQKRRYELIAYNDCFYRNLETTDFIIPLDIDEIIVPRTATNWKQLLQGIFSHSPEPEEKYASFMTSNTYYFGELTPNDIFFLKNINRSQFSPPEESGKSFISTKNALTVFNHYALQVLKPGITRVYFLPSKDVQLNHYKQNCDVAILPE</sequence>
<evidence type="ECO:0000313" key="10">
    <source>
        <dbReference type="Proteomes" id="UP001162164"/>
    </source>
</evidence>
<evidence type="ECO:0000256" key="7">
    <source>
        <dbReference type="ARBA" id="ARBA00023136"/>
    </source>
</evidence>
<keyword evidence="7" id="KW-0472">Membrane</keyword>
<dbReference type="Pfam" id="PF01697">
    <property type="entry name" value="Glyco_transf_92"/>
    <property type="match status" value="1"/>
</dbReference>
<evidence type="ECO:0000256" key="5">
    <source>
        <dbReference type="ARBA" id="ARBA00022692"/>
    </source>
</evidence>
<evidence type="ECO:0000256" key="3">
    <source>
        <dbReference type="ARBA" id="ARBA00022676"/>
    </source>
</evidence>
<evidence type="ECO:0000256" key="4">
    <source>
        <dbReference type="ARBA" id="ARBA00022679"/>
    </source>
</evidence>
<accession>A0ABQ9JSX9</accession>
<evidence type="ECO:0000256" key="8">
    <source>
        <dbReference type="RuleBase" id="RU366017"/>
    </source>
</evidence>
<gene>
    <name evidence="9" type="ORF">NQ317_013436</name>
</gene>
<dbReference type="PANTHER" id="PTHR21461">
    <property type="entry name" value="GLYCOSYLTRANSFERASE FAMILY 92 PROTEIN"/>
    <property type="match status" value="1"/>
</dbReference>
<dbReference type="EC" id="2.4.1.-" evidence="8"/>
<feature type="non-terminal residue" evidence="9">
    <location>
        <position position="332"/>
    </location>
</feature>
<keyword evidence="3 8" id="KW-0328">Glycosyltransferase</keyword>
<reference evidence="9" key="1">
    <citation type="journal article" date="2023" name="Insect Mol. Biol.">
        <title>Genome sequencing provides insights into the evolution of gene families encoding plant cell wall-degrading enzymes in longhorned beetles.</title>
        <authorList>
            <person name="Shin N.R."/>
            <person name="Okamura Y."/>
            <person name="Kirsch R."/>
            <person name="Pauchet Y."/>
        </authorList>
    </citation>
    <scope>NUCLEOTIDE SEQUENCE</scope>
    <source>
        <strain evidence="9">MMC_N1</strain>
    </source>
</reference>
<keyword evidence="4 8" id="KW-0808">Transferase</keyword>
<dbReference type="EMBL" id="JAPWTJ010000217">
    <property type="protein sequence ID" value="KAJ8980982.1"/>
    <property type="molecule type" value="Genomic_DNA"/>
</dbReference>
<comment type="subcellular location">
    <subcellularLocation>
        <location evidence="1">Membrane</location>
        <topology evidence="1">Single-pass membrane protein</topology>
    </subcellularLocation>
</comment>
<keyword evidence="10" id="KW-1185">Reference proteome</keyword>
<evidence type="ECO:0000313" key="9">
    <source>
        <dbReference type="EMBL" id="KAJ8980982.1"/>
    </source>
</evidence>